<reference evidence="4 5" key="1">
    <citation type="submission" date="2012-10" db="EMBL/GenBank/DDBJ databases">
        <authorList>
            <person name="Zafar N."/>
            <person name="Inman J."/>
            <person name="Hall N."/>
            <person name="Lorenzi H."/>
            <person name="Caler E."/>
        </authorList>
    </citation>
    <scope>NUCLEOTIDE SEQUENCE [LARGE SCALE GENOMIC DNA]</scope>
    <source>
        <strain evidence="4 5">IP1</strain>
    </source>
</reference>
<dbReference type="KEGG" id="eiv:EIN_407300"/>
<evidence type="ECO:0000256" key="3">
    <source>
        <dbReference type="ARBA" id="ARBA00023242"/>
    </source>
</evidence>
<evidence type="ECO:0000313" key="5">
    <source>
        <dbReference type="Proteomes" id="UP000014680"/>
    </source>
</evidence>
<protein>
    <recommendedName>
        <fullName evidence="6">HTH myb-type domain-containing protein</fullName>
    </recommendedName>
</protein>
<gene>
    <name evidence="4" type="ORF">EIN_407300</name>
</gene>
<organism evidence="4 5">
    <name type="scientific">Entamoeba invadens IP1</name>
    <dbReference type="NCBI Taxonomy" id="370355"/>
    <lineage>
        <taxon>Eukaryota</taxon>
        <taxon>Amoebozoa</taxon>
        <taxon>Evosea</taxon>
        <taxon>Archamoebae</taxon>
        <taxon>Mastigamoebida</taxon>
        <taxon>Entamoebidae</taxon>
        <taxon>Entamoeba</taxon>
    </lineage>
</organism>
<dbReference type="InterPro" id="IPR006447">
    <property type="entry name" value="Myb_dom_plants"/>
</dbReference>
<evidence type="ECO:0008006" key="6">
    <source>
        <dbReference type="Google" id="ProtNLM"/>
    </source>
</evidence>
<keyword evidence="3" id="KW-0539">Nucleus</keyword>
<evidence type="ECO:0000256" key="2">
    <source>
        <dbReference type="ARBA" id="ARBA00023163"/>
    </source>
</evidence>
<dbReference type="SUPFAM" id="SSF46689">
    <property type="entry name" value="Homeodomain-like"/>
    <property type="match status" value="1"/>
</dbReference>
<dbReference type="RefSeq" id="XP_004184897.1">
    <property type="nucleotide sequence ID" value="XM_004184849.1"/>
</dbReference>
<dbReference type="GO" id="GO:0003677">
    <property type="term" value="F:DNA binding"/>
    <property type="evidence" value="ECO:0007669"/>
    <property type="project" value="InterPro"/>
</dbReference>
<dbReference type="OrthoDB" id="118550at2759"/>
<dbReference type="AlphaFoldDB" id="A0A0A1TWJ8"/>
<dbReference type="InterPro" id="IPR009057">
    <property type="entry name" value="Homeodomain-like_sf"/>
</dbReference>
<keyword evidence="2" id="KW-0804">Transcription</keyword>
<dbReference type="Proteomes" id="UP000014680">
    <property type="component" value="Unassembled WGS sequence"/>
</dbReference>
<sequence length="181" mass="20763">MELITAEMEGEASVLPPEYAIFLSQSQSLANLEIQNQHLRHQMVFSPQSECQMPYTSSLSDCGGSQYSLTTGQLVHNYHNIHNNGGRRYWSSEEHILFLKAITWLNATSTKQLPVKLISEFVRTRTPVQVRTHAQKYFESLKKTVITQHKTSMTSDVVLDQDDIDRLNKLKENATHHYSEI</sequence>
<keyword evidence="5" id="KW-1185">Reference proteome</keyword>
<dbReference type="CDD" id="cd00167">
    <property type="entry name" value="SANT"/>
    <property type="match status" value="1"/>
</dbReference>
<dbReference type="PANTHER" id="PTHR12802">
    <property type="entry name" value="SWI/SNF COMPLEX-RELATED"/>
    <property type="match status" value="1"/>
</dbReference>
<proteinExistence type="predicted"/>
<dbReference type="NCBIfam" id="TIGR01557">
    <property type="entry name" value="myb_SHAQKYF"/>
    <property type="match status" value="1"/>
</dbReference>
<evidence type="ECO:0000313" key="4">
    <source>
        <dbReference type="EMBL" id="ELP85551.1"/>
    </source>
</evidence>
<accession>A0A0A1TWJ8</accession>
<dbReference type="InterPro" id="IPR001005">
    <property type="entry name" value="SANT/Myb"/>
</dbReference>
<name>A0A0A1TWJ8_ENTIV</name>
<dbReference type="VEuPathDB" id="AmoebaDB:EIN_407300"/>
<dbReference type="EMBL" id="KB207048">
    <property type="protein sequence ID" value="ELP85551.1"/>
    <property type="molecule type" value="Genomic_DNA"/>
</dbReference>
<evidence type="ECO:0000256" key="1">
    <source>
        <dbReference type="ARBA" id="ARBA00023015"/>
    </source>
</evidence>
<keyword evidence="1" id="KW-0805">Transcription regulation</keyword>
<dbReference type="GeneID" id="14884620"/>
<dbReference type="Gene3D" id="1.10.10.60">
    <property type="entry name" value="Homeodomain-like"/>
    <property type="match status" value="1"/>
</dbReference>